<comment type="subcellular location">
    <subcellularLocation>
        <location evidence="1">Membrane</location>
        <topology evidence="1">Lipid-anchor</topology>
    </subcellularLocation>
</comment>
<comment type="similarity">
    <text evidence="2">Belongs to the GerABKC lipoprotein family.</text>
</comment>
<keyword evidence="6" id="KW-0564">Palmitate</keyword>
<dbReference type="Proteomes" id="UP000641588">
    <property type="component" value="Unassembled WGS sequence"/>
</dbReference>
<reference evidence="10" key="1">
    <citation type="submission" date="2019-10" db="EMBL/GenBank/DDBJ databases">
        <title>Description of Paenibacillus glebae sp. nov.</title>
        <authorList>
            <person name="Carlier A."/>
            <person name="Qi S."/>
        </authorList>
    </citation>
    <scope>NUCLEOTIDE SEQUENCE</scope>
    <source>
        <strain evidence="10">LMG 31456</strain>
    </source>
</reference>
<dbReference type="GO" id="GO:0009847">
    <property type="term" value="P:spore germination"/>
    <property type="evidence" value="ECO:0007669"/>
    <property type="project" value="InterPro"/>
</dbReference>
<proteinExistence type="inferred from homology"/>
<gene>
    <name evidence="10" type="ORF">GC093_05465</name>
</gene>
<evidence type="ECO:0000256" key="1">
    <source>
        <dbReference type="ARBA" id="ARBA00004635"/>
    </source>
</evidence>
<evidence type="ECO:0000256" key="7">
    <source>
        <dbReference type="ARBA" id="ARBA00023288"/>
    </source>
</evidence>
<feature type="domain" description="Spore germination GerAC-like C-terminal" evidence="8">
    <location>
        <begin position="231"/>
        <end position="398"/>
    </location>
</feature>
<organism evidence="10 11">
    <name type="scientific">Paenibacillus foliorum</name>
    <dbReference type="NCBI Taxonomy" id="2654974"/>
    <lineage>
        <taxon>Bacteria</taxon>
        <taxon>Bacillati</taxon>
        <taxon>Bacillota</taxon>
        <taxon>Bacilli</taxon>
        <taxon>Bacillales</taxon>
        <taxon>Paenibacillaceae</taxon>
        <taxon>Paenibacillus</taxon>
    </lineage>
</organism>
<keyword evidence="11" id="KW-1185">Reference proteome</keyword>
<dbReference type="EMBL" id="WHOD01000020">
    <property type="protein sequence ID" value="NOU92677.1"/>
    <property type="molecule type" value="Genomic_DNA"/>
</dbReference>
<name>A0A972K1E1_9BACL</name>
<evidence type="ECO:0000259" key="9">
    <source>
        <dbReference type="Pfam" id="PF25198"/>
    </source>
</evidence>
<dbReference type="PANTHER" id="PTHR35789:SF1">
    <property type="entry name" value="SPORE GERMINATION PROTEIN B3"/>
    <property type="match status" value="1"/>
</dbReference>
<dbReference type="InterPro" id="IPR046953">
    <property type="entry name" value="Spore_GerAC-like_C"/>
</dbReference>
<evidence type="ECO:0000313" key="11">
    <source>
        <dbReference type="Proteomes" id="UP000641588"/>
    </source>
</evidence>
<evidence type="ECO:0000313" key="10">
    <source>
        <dbReference type="EMBL" id="NOU92677.1"/>
    </source>
</evidence>
<dbReference type="GO" id="GO:0016020">
    <property type="term" value="C:membrane"/>
    <property type="evidence" value="ECO:0007669"/>
    <property type="project" value="UniProtKB-SubCell"/>
</dbReference>
<keyword evidence="7" id="KW-0449">Lipoprotein</keyword>
<dbReference type="InterPro" id="IPR008844">
    <property type="entry name" value="Spore_GerAC-like"/>
</dbReference>
<dbReference type="Pfam" id="PF25198">
    <property type="entry name" value="Spore_GerAC_N"/>
    <property type="match status" value="1"/>
</dbReference>
<dbReference type="NCBIfam" id="TIGR02887">
    <property type="entry name" value="spore_ger_x_C"/>
    <property type="match status" value="1"/>
</dbReference>
<evidence type="ECO:0000256" key="4">
    <source>
        <dbReference type="ARBA" id="ARBA00022729"/>
    </source>
</evidence>
<dbReference type="Gene3D" id="3.30.300.210">
    <property type="entry name" value="Nutrient germinant receptor protein C, domain 3"/>
    <property type="match status" value="1"/>
</dbReference>
<dbReference type="InterPro" id="IPR038501">
    <property type="entry name" value="Spore_GerAC_C_sf"/>
</dbReference>
<protein>
    <submittedName>
        <fullName evidence="10">Ger(X)C family spore germination protein</fullName>
    </submittedName>
</protein>
<dbReference type="Pfam" id="PF05504">
    <property type="entry name" value="Spore_GerAC"/>
    <property type="match status" value="1"/>
</dbReference>
<keyword evidence="4" id="KW-0732">Signal</keyword>
<keyword evidence="5" id="KW-0472">Membrane</keyword>
<dbReference type="AlphaFoldDB" id="A0A972K1E1"/>
<comment type="caution">
    <text evidence="10">The sequence shown here is derived from an EMBL/GenBank/DDBJ whole genome shotgun (WGS) entry which is preliminary data.</text>
</comment>
<evidence type="ECO:0000256" key="5">
    <source>
        <dbReference type="ARBA" id="ARBA00023136"/>
    </source>
</evidence>
<evidence type="ECO:0000259" key="8">
    <source>
        <dbReference type="Pfam" id="PF05504"/>
    </source>
</evidence>
<evidence type="ECO:0000256" key="3">
    <source>
        <dbReference type="ARBA" id="ARBA00022544"/>
    </source>
</evidence>
<feature type="domain" description="Spore germination protein N-terminal" evidence="9">
    <location>
        <begin position="29"/>
        <end position="217"/>
    </location>
</feature>
<accession>A0A972K1E1</accession>
<evidence type="ECO:0000256" key="6">
    <source>
        <dbReference type="ARBA" id="ARBA00023139"/>
    </source>
</evidence>
<evidence type="ECO:0000256" key="2">
    <source>
        <dbReference type="ARBA" id="ARBA00007886"/>
    </source>
</evidence>
<sequence>MVHKGDNKRLLLIPLAASLLLCLTGCWSSNEIEELSVFVGVALDKGKELKVEKDLNKQGHGSAEKNLITSTVQIVNPQAAAPVSGHEGTAKQEKYTNLSEKGDSAFEMIRELSLRTDRPLIGHHLKVVVIGEELARAQSLEKLLDFFIRDNDIRPSCIALISTGLARDTLESKGAAEIPSFRLFGMIDNQYRTTRILPPMSFARLQGKMQSGSSFLVQNVTSTDKEVKFAGAAIIQGKTKKLLGFLNEEELEGITWITGKGKGGLVKSYDEKTGQLITYEILGMTSRITPHIEGNDISFHVNIESDGRLMESSLDSGNPFKEEFLKKAEKISEAQVKQLMNHVLKKMQGEYQVDVAGFGNRLRIDHPKVWKQVKDNWDQTFSEAPVTIDVKLSIKEFGASGGFIKR</sequence>
<keyword evidence="3" id="KW-0309">Germination</keyword>
<dbReference type="InterPro" id="IPR057336">
    <property type="entry name" value="GerAC_N"/>
</dbReference>
<dbReference type="PANTHER" id="PTHR35789">
    <property type="entry name" value="SPORE GERMINATION PROTEIN B3"/>
    <property type="match status" value="1"/>
</dbReference>